<evidence type="ECO:0000256" key="6">
    <source>
        <dbReference type="RuleBase" id="RU363034"/>
    </source>
</evidence>
<name>A0ABT7ISV3_9ACTN</name>
<dbReference type="InterPro" id="IPR033116">
    <property type="entry name" value="TRYPSIN_SER"/>
</dbReference>
<dbReference type="GO" id="GO:0006508">
    <property type="term" value="P:proteolysis"/>
    <property type="evidence" value="ECO:0007669"/>
    <property type="project" value="UniProtKB-KW"/>
</dbReference>
<evidence type="ECO:0000256" key="3">
    <source>
        <dbReference type="ARBA" id="ARBA00022670"/>
    </source>
</evidence>
<keyword evidence="10" id="KW-1185">Reference proteome</keyword>
<proteinExistence type="predicted"/>
<feature type="domain" description="Peptidase S1" evidence="8">
    <location>
        <begin position="36"/>
        <end position="275"/>
    </location>
</feature>
<keyword evidence="4 6" id="KW-0378">Hydrolase</keyword>
<dbReference type="InterPro" id="IPR009003">
    <property type="entry name" value="Peptidase_S1_PA"/>
</dbReference>
<evidence type="ECO:0000256" key="5">
    <source>
        <dbReference type="ARBA" id="ARBA00023157"/>
    </source>
</evidence>
<keyword evidence="6" id="KW-0720">Serine protease</keyword>
<dbReference type="InterPro" id="IPR043504">
    <property type="entry name" value="Peptidase_S1_PA_chymotrypsin"/>
</dbReference>
<evidence type="ECO:0000256" key="1">
    <source>
        <dbReference type="ARBA" id="ARBA00004613"/>
    </source>
</evidence>
<feature type="signal peptide" evidence="7">
    <location>
        <begin position="1"/>
        <end position="27"/>
    </location>
</feature>
<dbReference type="SMART" id="SM00020">
    <property type="entry name" value="Tryp_SPc"/>
    <property type="match status" value="1"/>
</dbReference>
<evidence type="ECO:0000259" key="8">
    <source>
        <dbReference type="PROSITE" id="PS50240"/>
    </source>
</evidence>
<comment type="subcellular location">
    <subcellularLocation>
        <location evidence="1">Secreted</location>
    </subcellularLocation>
</comment>
<accession>A0ABT7ISV3</accession>
<dbReference type="Proteomes" id="UP001241926">
    <property type="component" value="Unassembled WGS sequence"/>
</dbReference>
<dbReference type="RefSeq" id="WP_285430462.1">
    <property type="nucleotide sequence ID" value="NZ_JASJUS010000003.1"/>
</dbReference>
<dbReference type="PROSITE" id="PS50240">
    <property type="entry name" value="TRYPSIN_DOM"/>
    <property type="match status" value="1"/>
</dbReference>
<dbReference type="InterPro" id="IPR050127">
    <property type="entry name" value="Serine_Proteases_S1"/>
</dbReference>
<gene>
    <name evidence="9" type="ORF">QNN03_04345</name>
</gene>
<dbReference type="Gene3D" id="2.40.10.10">
    <property type="entry name" value="Trypsin-like serine proteases"/>
    <property type="match status" value="1"/>
</dbReference>
<reference evidence="9 10" key="1">
    <citation type="submission" date="2023-05" db="EMBL/GenBank/DDBJ databases">
        <title>Streptomyces fuscus sp. nov., a brown-black pigment producing actinomyces isolated from dry sand of Sea duck farm.</title>
        <authorList>
            <person name="Xie J."/>
            <person name="Shen N."/>
        </authorList>
    </citation>
    <scope>NUCLEOTIDE SEQUENCE [LARGE SCALE GENOMIC DNA]</scope>
    <source>
        <strain evidence="9 10">GXMU-J15</strain>
    </source>
</reference>
<dbReference type="InterPro" id="IPR018114">
    <property type="entry name" value="TRYPSIN_HIS"/>
</dbReference>
<keyword evidence="7" id="KW-0732">Signal</keyword>
<feature type="chain" id="PRO_5046272624" evidence="7">
    <location>
        <begin position="28"/>
        <end position="287"/>
    </location>
</feature>
<protein>
    <submittedName>
        <fullName evidence="9">Serine protease</fullName>
    </submittedName>
</protein>
<dbReference type="PANTHER" id="PTHR24264">
    <property type="entry name" value="TRYPSIN-RELATED"/>
    <property type="match status" value="1"/>
</dbReference>
<evidence type="ECO:0000256" key="4">
    <source>
        <dbReference type="ARBA" id="ARBA00022801"/>
    </source>
</evidence>
<dbReference type="SUPFAM" id="SSF50494">
    <property type="entry name" value="Trypsin-like serine proteases"/>
    <property type="match status" value="1"/>
</dbReference>
<evidence type="ECO:0000256" key="2">
    <source>
        <dbReference type="ARBA" id="ARBA00022525"/>
    </source>
</evidence>
<dbReference type="InterPro" id="IPR001314">
    <property type="entry name" value="Peptidase_S1A"/>
</dbReference>
<sequence>MRRPLARALARPLALAATAAVIPFACAAPAASDSIIVGGFPVDVADSPWTVALSSRDRFGGTRSGQFCGGVAVGPTTVLTAAHCLREDVLGSPPDEVPDLRVVTGRTDLRTDRGQEIAVRRSWVNPEYDDVTNAGDFAVLSLAEPLPQDSVIGAAAAGDPAYAEGTAAMVYGWGDVTGGGDYATSLRAARVHVLADSRCERAYPGGGGGGVYLADSMLCAGEVLGGRDACQGDSGGPLVAEGRLIGLVSWGSGCGRPGSPGVYARVSDILTKLGWGTGGVEGAQAAP</sequence>
<dbReference type="PANTHER" id="PTHR24264:SF65">
    <property type="entry name" value="SRCR DOMAIN-CONTAINING PROTEIN"/>
    <property type="match status" value="1"/>
</dbReference>
<dbReference type="GO" id="GO:0008233">
    <property type="term" value="F:peptidase activity"/>
    <property type="evidence" value="ECO:0007669"/>
    <property type="project" value="UniProtKB-KW"/>
</dbReference>
<dbReference type="CDD" id="cd00190">
    <property type="entry name" value="Tryp_SPc"/>
    <property type="match status" value="1"/>
</dbReference>
<comment type="caution">
    <text evidence="9">The sequence shown here is derived from an EMBL/GenBank/DDBJ whole genome shotgun (WGS) entry which is preliminary data.</text>
</comment>
<dbReference type="PROSITE" id="PS00135">
    <property type="entry name" value="TRYPSIN_SER"/>
    <property type="match status" value="1"/>
</dbReference>
<keyword evidence="2" id="KW-0964">Secreted</keyword>
<dbReference type="Pfam" id="PF00089">
    <property type="entry name" value="Trypsin"/>
    <property type="match status" value="1"/>
</dbReference>
<evidence type="ECO:0000313" key="9">
    <source>
        <dbReference type="EMBL" id="MDL2075663.1"/>
    </source>
</evidence>
<dbReference type="InterPro" id="IPR001254">
    <property type="entry name" value="Trypsin_dom"/>
</dbReference>
<dbReference type="PRINTS" id="PR00722">
    <property type="entry name" value="CHYMOTRYPSIN"/>
</dbReference>
<keyword evidence="3 6" id="KW-0645">Protease</keyword>
<dbReference type="PROSITE" id="PS00134">
    <property type="entry name" value="TRYPSIN_HIS"/>
    <property type="match status" value="1"/>
</dbReference>
<dbReference type="EMBL" id="JASJUS010000003">
    <property type="protein sequence ID" value="MDL2075663.1"/>
    <property type="molecule type" value="Genomic_DNA"/>
</dbReference>
<evidence type="ECO:0000256" key="7">
    <source>
        <dbReference type="SAM" id="SignalP"/>
    </source>
</evidence>
<keyword evidence="5" id="KW-1015">Disulfide bond</keyword>
<evidence type="ECO:0000313" key="10">
    <source>
        <dbReference type="Proteomes" id="UP001241926"/>
    </source>
</evidence>
<organism evidence="9 10">
    <name type="scientific">Streptomyces fuscus</name>
    <dbReference type="NCBI Taxonomy" id="3048495"/>
    <lineage>
        <taxon>Bacteria</taxon>
        <taxon>Bacillati</taxon>
        <taxon>Actinomycetota</taxon>
        <taxon>Actinomycetes</taxon>
        <taxon>Kitasatosporales</taxon>
        <taxon>Streptomycetaceae</taxon>
        <taxon>Streptomyces</taxon>
    </lineage>
</organism>